<organism evidence="2 3">
    <name type="scientific">Spirosoma profusum</name>
    <dbReference type="NCBI Taxonomy" id="2771354"/>
    <lineage>
        <taxon>Bacteria</taxon>
        <taxon>Pseudomonadati</taxon>
        <taxon>Bacteroidota</taxon>
        <taxon>Cytophagia</taxon>
        <taxon>Cytophagales</taxon>
        <taxon>Cytophagaceae</taxon>
        <taxon>Spirosoma</taxon>
    </lineage>
</organism>
<protein>
    <submittedName>
        <fullName evidence="2">Class I SAM-dependent methyltransferase</fullName>
    </submittedName>
</protein>
<dbReference type="PANTHER" id="PTHR43861">
    <property type="entry name" value="TRANS-ACONITATE 2-METHYLTRANSFERASE-RELATED"/>
    <property type="match status" value="1"/>
</dbReference>
<keyword evidence="3" id="KW-1185">Reference proteome</keyword>
<name>A0A926XUT0_9BACT</name>
<reference evidence="2" key="1">
    <citation type="submission" date="2020-09" db="EMBL/GenBank/DDBJ databases">
        <authorList>
            <person name="Kim M.K."/>
        </authorList>
    </citation>
    <scope>NUCLEOTIDE SEQUENCE</scope>
    <source>
        <strain evidence="2">BT702</strain>
    </source>
</reference>
<dbReference type="AlphaFoldDB" id="A0A926XUT0"/>
<feature type="domain" description="Methyltransferase type 11" evidence="1">
    <location>
        <begin position="39"/>
        <end position="132"/>
    </location>
</feature>
<accession>A0A926XUT0</accession>
<dbReference type="RefSeq" id="WP_190886527.1">
    <property type="nucleotide sequence ID" value="NZ_JACWZY010000005.1"/>
</dbReference>
<dbReference type="CDD" id="cd02440">
    <property type="entry name" value="AdoMet_MTases"/>
    <property type="match status" value="1"/>
</dbReference>
<dbReference type="EMBL" id="JACWZY010000005">
    <property type="protein sequence ID" value="MBD2700672.1"/>
    <property type="molecule type" value="Genomic_DNA"/>
</dbReference>
<dbReference type="Gene3D" id="3.40.50.150">
    <property type="entry name" value="Vaccinia Virus protein VP39"/>
    <property type="match status" value="1"/>
</dbReference>
<gene>
    <name evidence="2" type="ORF">IC229_08495</name>
</gene>
<evidence type="ECO:0000313" key="3">
    <source>
        <dbReference type="Proteomes" id="UP000598820"/>
    </source>
</evidence>
<keyword evidence="2" id="KW-0489">Methyltransferase</keyword>
<dbReference type="Pfam" id="PF08241">
    <property type="entry name" value="Methyltransf_11"/>
    <property type="match status" value="1"/>
</dbReference>
<dbReference type="Proteomes" id="UP000598820">
    <property type="component" value="Unassembled WGS sequence"/>
</dbReference>
<proteinExistence type="predicted"/>
<sequence>MEFTGERYLPELSGEIACEHLNRYYFVINQLNLKNKTVLDIASGEGYGSNLIAQFAEHVYGVDISTEAINHAQKKYKRKNLAFIEGDATLIPLEDNSVDIVISFETIEHIDKHQEMIDEIKRVLNKDGLLIISSPDKLHYSDEIIHVNHFHVKELYGDEFKSLINKNFKNSLFFSQNIFVGSIITLDEEKNEYKKPLVVSKNGENKLLEPKYNLAISTDGDEIRLNYTTVNYAETNRIMSRDEFMYDELISENMKGQLKVYDSLSYRLGNLVIKPVKQIKNLISTMFSDSSKIQRH</sequence>
<evidence type="ECO:0000313" key="2">
    <source>
        <dbReference type="EMBL" id="MBD2700672.1"/>
    </source>
</evidence>
<dbReference type="GO" id="GO:0032259">
    <property type="term" value="P:methylation"/>
    <property type="evidence" value="ECO:0007669"/>
    <property type="project" value="UniProtKB-KW"/>
</dbReference>
<evidence type="ECO:0000259" key="1">
    <source>
        <dbReference type="Pfam" id="PF08241"/>
    </source>
</evidence>
<dbReference type="GO" id="GO:0008757">
    <property type="term" value="F:S-adenosylmethionine-dependent methyltransferase activity"/>
    <property type="evidence" value="ECO:0007669"/>
    <property type="project" value="InterPro"/>
</dbReference>
<dbReference type="InterPro" id="IPR013216">
    <property type="entry name" value="Methyltransf_11"/>
</dbReference>
<comment type="caution">
    <text evidence="2">The sequence shown here is derived from an EMBL/GenBank/DDBJ whole genome shotgun (WGS) entry which is preliminary data.</text>
</comment>
<dbReference type="SUPFAM" id="SSF53335">
    <property type="entry name" value="S-adenosyl-L-methionine-dependent methyltransferases"/>
    <property type="match status" value="1"/>
</dbReference>
<dbReference type="PANTHER" id="PTHR43861:SF6">
    <property type="entry name" value="METHYLTRANSFERASE TYPE 11"/>
    <property type="match status" value="1"/>
</dbReference>
<keyword evidence="2" id="KW-0808">Transferase</keyword>
<dbReference type="InterPro" id="IPR029063">
    <property type="entry name" value="SAM-dependent_MTases_sf"/>
</dbReference>